<protein>
    <recommendedName>
        <fullName evidence="4">GAF domain-containing protein</fullName>
    </recommendedName>
</protein>
<proteinExistence type="predicted"/>
<evidence type="ECO:0000313" key="2">
    <source>
        <dbReference type="EMBL" id="PWB68882.1"/>
    </source>
</evidence>
<feature type="non-terminal residue" evidence="2">
    <location>
        <position position="363"/>
    </location>
</feature>
<organism evidence="2 3">
    <name type="scientific">candidate division GN15 bacterium</name>
    <dbReference type="NCBI Taxonomy" id="2072418"/>
    <lineage>
        <taxon>Bacteria</taxon>
        <taxon>candidate division GN15</taxon>
    </lineage>
</organism>
<keyword evidence="1" id="KW-0812">Transmembrane</keyword>
<evidence type="ECO:0000256" key="1">
    <source>
        <dbReference type="SAM" id="Phobius"/>
    </source>
</evidence>
<gene>
    <name evidence="2" type="ORF">C3F09_10885</name>
</gene>
<dbReference type="AlphaFoldDB" id="A0A855X2X4"/>
<keyword evidence="1" id="KW-0472">Membrane</keyword>
<feature type="transmembrane region" description="Helical" evidence="1">
    <location>
        <begin position="6"/>
        <end position="23"/>
    </location>
</feature>
<dbReference type="Proteomes" id="UP000250918">
    <property type="component" value="Unassembled WGS sequence"/>
</dbReference>
<comment type="caution">
    <text evidence="2">The sequence shown here is derived from an EMBL/GenBank/DDBJ whole genome shotgun (WGS) entry which is preliminary data.</text>
</comment>
<accession>A0A855X2X4</accession>
<evidence type="ECO:0000313" key="3">
    <source>
        <dbReference type="Proteomes" id="UP000250918"/>
    </source>
</evidence>
<keyword evidence="1" id="KW-1133">Transmembrane helix</keyword>
<dbReference type="EMBL" id="PQAP01000186">
    <property type="protein sequence ID" value="PWB68882.1"/>
    <property type="molecule type" value="Genomic_DNA"/>
</dbReference>
<sequence length="363" mass="41132">MTTQTGLIIILGILVVYLVFLLISRARREERQKVIINLMSVSEFTDFLRTNSVDGTILVVAGKVSQALKTAFGCDKIVFLRKQRGFLELNYYHGIHRFDRSEFRVKFTPELADRLRESFSPQPLASLQPLLAESVFKKFTDSGVNLFFPIFWRDNLYGVYFINSTIETSTPGFAMLVANLAHSLSAAYHVKWHESRYEKLQQRLAAGDNRKPGHDDHREAATILKLIRHRTAESLVPRLVETVQSRLHVSRVALFYEPRGNAEEMHVARCGIPDHIEPLPRSSFRSLMHYVTSEQVRPFEEIAGLQEPLANWLAGLKRSGLKYLTSFPLSDDRAGLLALGEMSEVSAVNHLGALRPTARALVD</sequence>
<evidence type="ECO:0008006" key="4">
    <source>
        <dbReference type="Google" id="ProtNLM"/>
    </source>
</evidence>
<reference evidence="2 3" key="1">
    <citation type="journal article" date="2018" name="ISME J.">
        <title>A methanotrophic archaeon couples anaerobic oxidation of methane to Fe(III) reduction.</title>
        <authorList>
            <person name="Cai C."/>
            <person name="Leu A.O."/>
            <person name="Xie G.J."/>
            <person name="Guo J."/>
            <person name="Feng Y."/>
            <person name="Zhao J.X."/>
            <person name="Tyson G.W."/>
            <person name="Yuan Z."/>
            <person name="Hu S."/>
        </authorList>
    </citation>
    <scope>NUCLEOTIDE SEQUENCE [LARGE SCALE GENOMIC DNA]</scope>
    <source>
        <strain evidence="2">FeB_12</strain>
    </source>
</reference>
<name>A0A855X2X4_9BACT</name>